<dbReference type="Pfam" id="PF02033">
    <property type="entry name" value="RBFA"/>
    <property type="match status" value="1"/>
</dbReference>
<comment type="function">
    <text evidence="2">One of several proteins that assist in the late maturation steps of the functional core of the 30S ribosomal subunit. Associates with free 30S ribosomal subunits (but not with 30S subunits that are part of 70S ribosomes or polysomes). Required for efficient processing of 16S rRNA. May interact with the 5'-terminal helix region of 16S rRNA.</text>
</comment>
<protein>
    <recommendedName>
        <fullName evidence="2">Ribosome-binding factor A</fullName>
    </recommendedName>
</protein>
<dbReference type="GO" id="GO:0043024">
    <property type="term" value="F:ribosomal small subunit binding"/>
    <property type="evidence" value="ECO:0007669"/>
    <property type="project" value="TreeGrafter"/>
</dbReference>
<gene>
    <name evidence="2 3" type="primary">rbfA</name>
    <name evidence="3" type="ORF">IAA60_06740</name>
</gene>
<dbReference type="SUPFAM" id="SSF89919">
    <property type="entry name" value="Ribosome-binding factor A, RbfA"/>
    <property type="match status" value="1"/>
</dbReference>
<dbReference type="AlphaFoldDB" id="A0A9D1H4L3"/>
<comment type="subunit">
    <text evidence="2">Monomer. Binds 30S ribosomal subunits, but not 50S ribosomal subunits or 70S ribosomes.</text>
</comment>
<dbReference type="NCBIfam" id="TIGR00082">
    <property type="entry name" value="rbfA"/>
    <property type="match status" value="1"/>
</dbReference>
<comment type="subcellular location">
    <subcellularLocation>
        <location evidence="2">Cytoplasm</location>
    </subcellularLocation>
</comment>
<comment type="caution">
    <text evidence="3">The sequence shown here is derived from an EMBL/GenBank/DDBJ whole genome shotgun (WGS) entry which is preliminary data.</text>
</comment>
<evidence type="ECO:0000256" key="1">
    <source>
        <dbReference type="ARBA" id="ARBA00022517"/>
    </source>
</evidence>
<accession>A0A9D1H4L3</accession>
<organism evidence="3 4">
    <name type="scientific">Candidatus Ornithomonoglobus intestinigallinarum</name>
    <dbReference type="NCBI Taxonomy" id="2840894"/>
    <lineage>
        <taxon>Bacteria</taxon>
        <taxon>Bacillati</taxon>
        <taxon>Bacillota</taxon>
        <taxon>Clostridia</taxon>
        <taxon>Candidatus Ornithomonoglobus</taxon>
    </lineage>
</organism>
<dbReference type="Gene3D" id="3.30.300.20">
    <property type="match status" value="1"/>
</dbReference>
<keyword evidence="2" id="KW-0963">Cytoplasm</keyword>
<dbReference type="InterPro" id="IPR020053">
    <property type="entry name" value="Ribosome-bd_factorA_CS"/>
</dbReference>
<dbReference type="GO" id="GO:0005829">
    <property type="term" value="C:cytosol"/>
    <property type="evidence" value="ECO:0007669"/>
    <property type="project" value="TreeGrafter"/>
</dbReference>
<evidence type="ECO:0000313" key="3">
    <source>
        <dbReference type="EMBL" id="HIT85587.1"/>
    </source>
</evidence>
<dbReference type="PANTHER" id="PTHR33515:SF1">
    <property type="entry name" value="RIBOSOME-BINDING FACTOR A, CHLOROPLASTIC-RELATED"/>
    <property type="match status" value="1"/>
</dbReference>
<dbReference type="Proteomes" id="UP000824165">
    <property type="component" value="Unassembled WGS sequence"/>
</dbReference>
<keyword evidence="1 2" id="KW-0690">Ribosome biogenesis</keyword>
<dbReference type="InterPro" id="IPR015946">
    <property type="entry name" value="KH_dom-like_a/b"/>
</dbReference>
<dbReference type="GO" id="GO:0030490">
    <property type="term" value="P:maturation of SSU-rRNA"/>
    <property type="evidence" value="ECO:0007669"/>
    <property type="project" value="UniProtKB-UniRule"/>
</dbReference>
<reference evidence="3" key="2">
    <citation type="journal article" date="2021" name="PeerJ">
        <title>Extensive microbial diversity within the chicken gut microbiome revealed by metagenomics and culture.</title>
        <authorList>
            <person name="Gilroy R."/>
            <person name="Ravi A."/>
            <person name="Getino M."/>
            <person name="Pursley I."/>
            <person name="Horton D.L."/>
            <person name="Alikhan N.F."/>
            <person name="Baker D."/>
            <person name="Gharbi K."/>
            <person name="Hall N."/>
            <person name="Watson M."/>
            <person name="Adriaenssens E.M."/>
            <person name="Foster-Nyarko E."/>
            <person name="Jarju S."/>
            <person name="Secka A."/>
            <person name="Antonio M."/>
            <person name="Oren A."/>
            <person name="Chaudhuri R.R."/>
            <person name="La Ragione R."/>
            <person name="Hildebrand F."/>
            <person name="Pallen M.J."/>
        </authorList>
    </citation>
    <scope>NUCLEOTIDE SEQUENCE</scope>
    <source>
        <strain evidence="3">CHK181-108</strain>
    </source>
</reference>
<dbReference type="PROSITE" id="PS01319">
    <property type="entry name" value="RBFA"/>
    <property type="match status" value="1"/>
</dbReference>
<comment type="similarity">
    <text evidence="2">Belongs to the RbfA family.</text>
</comment>
<reference evidence="3" key="1">
    <citation type="submission" date="2020-10" db="EMBL/GenBank/DDBJ databases">
        <authorList>
            <person name="Gilroy R."/>
        </authorList>
    </citation>
    <scope>NUCLEOTIDE SEQUENCE</scope>
    <source>
        <strain evidence="3">CHK181-108</strain>
    </source>
</reference>
<sequence>MARIDKINEEVRRELASVIRDLKDSRIPMMTSVVSVSVTSDLRYAKAYISVMGDEQTQKKALEGLKSAAGFVRREMGKRVDLRYTPEFVFVLDHSIEHGARIDELLKKSKK</sequence>
<dbReference type="HAMAP" id="MF_00003">
    <property type="entry name" value="RbfA"/>
    <property type="match status" value="1"/>
</dbReference>
<proteinExistence type="inferred from homology"/>
<name>A0A9D1H4L3_9FIRM</name>
<dbReference type="PANTHER" id="PTHR33515">
    <property type="entry name" value="RIBOSOME-BINDING FACTOR A, CHLOROPLASTIC-RELATED"/>
    <property type="match status" value="1"/>
</dbReference>
<dbReference type="EMBL" id="DVLU01000065">
    <property type="protein sequence ID" value="HIT85587.1"/>
    <property type="molecule type" value="Genomic_DNA"/>
</dbReference>
<evidence type="ECO:0000256" key="2">
    <source>
        <dbReference type="HAMAP-Rule" id="MF_00003"/>
    </source>
</evidence>
<evidence type="ECO:0000313" key="4">
    <source>
        <dbReference type="Proteomes" id="UP000824165"/>
    </source>
</evidence>
<dbReference type="InterPro" id="IPR023799">
    <property type="entry name" value="RbfA_dom_sf"/>
</dbReference>
<dbReference type="InterPro" id="IPR000238">
    <property type="entry name" value="RbfA"/>
</dbReference>